<gene>
    <name evidence="2" type="ORF">E2C01_028906</name>
</gene>
<reference evidence="2 3" key="1">
    <citation type="submission" date="2019-05" db="EMBL/GenBank/DDBJ databases">
        <title>Another draft genome of Portunus trituberculatus and its Hox gene families provides insights of decapod evolution.</title>
        <authorList>
            <person name="Jeong J.-H."/>
            <person name="Song I."/>
            <person name="Kim S."/>
            <person name="Choi T."/>
            <person name="Kim D."/>
            <person name="Ryu S."/>
            <person name="Kim W."/>
        </authorList>
    </citation>
    <scope>NUCLEOTIDE SEQUENCE [LARGE SCALE GENOMIC DNA]</scope>
    <source>
        <tissue evidence="2">Muscle</tissue>
    </source>
</reference>
<accession>A0A5B7EMS1</accession>
<feature type="compositionally biased region" description="Acidic residues" evidence="1">
    <location>
        <begin position="510"/>
        <end position="545"/>
    </location>
</feature>
<sequence length="580" mass="63309">MLTCASLTDPDDAVDVPCDPSCVDTPTRPLVLVLPLTLVLAPVTDPPALTSALDDDTDPVLTDPRELWKPLDPLEDPREFVLRMLDEPCDVPKVLRDPCDVPRVLKDPCDVPWLLKDPRESVPRVLNDPCGVPCVLRDPCDVPEVLNDPCDVPCVLRDPCDDPRVLNDPREPVPKVLNDPCDAPWEEEIGPLDREESEAVLLREPREPEVDPPTLELDVAPEAGSVDPRIVLEKLPLTPVEEEEEEEEKEEEAESFSPRREVERLLKGCTPLPSLTSPPTRTTPAENPGILKGTLVVCRETGWREVDAAWVLGRGLENACDGAAWVEVKRGDVVGLPGWRVEKLAWLVGRSGCLVVMVDGCEGGKAEGWLAGNDGCLVMIVVGCVGCLVGTGTMEETPVPNSRPVSAVESPDTLLMLTPTLLLPPLAPATLPAPSLCEGVKEAAAEPGDGPPSTLFASTKAPPLKRDEPASPVVLPVVDRTPSREGLPEEPRTPPVPEKEEEEPEKKDAEEEEVEGAKDEEESKEDEEGEEVKDEDPKEVEEDPKEDSWVKEEEEPREEGGVTDEESVLALLSVPREREF</sequence>
<feature type="region of interest" description="Disordered" evidence="1">
    <location>
        <begin position="236"/>
        <end position="257"/>
    </location>
</feature>
<organism evidence="2 3">
    <name type="scientific">Portunus trituberculatus</name>
    <name type="common">Swimming crab</name>
    <name type="synonym">Neptunus trituberculatus</name>
    <dbReference type="NCBI Taxonomy" id="210409"/>
    <lineage>
        <taxon>Eukaryota</taxon>
        <taxon>Metazoa</taxon>
        <taxon>Ecdysozoa</taxon>
        <taxon>Arthropoda</taxon>
        <taxon>Crustacea</taxon>
        <taxon>Multicrustacea</taxon>
        <taxon>Malacostraca</taxon>
        <taxon>Eumalacostraca</taxon>
        <taxon>Eucarida</taxon>
        <taxon>Decapoda</taxon>
        <taxon>Pleocyemata</taxon>
        <taxon>Brachyura</taxon>
        <taxon>Eubrachyura</taxon>
        <taxon>Portunoidea</taxon>
        <taxon>Portunidae</taxon>
        <taxon>Portuninae</taxon>
        <taxon>Portunus</taxon>
    </lineage>
</organism>
<feature type="compositionally biased region" description="Basic and acidic residues" evidence="1">
    <location>
        <begin position="481"/>
        <end position="492"/>
    </location>
</feature>
<feature type="region of interest" description="Disordered" evidence="1">
    <location>
        <begin position="442"/>
        <end position="580"/>
    </location>
</feature>
<evidence type="ECO:0000313" key="3">
    <source>
        <dbReference type="Proteomes" id="UP000324222"/>
    </source>
</evidence>
<keyword evidence="3" id="KW-1185">Reference proteome</keyword>
<feature type="compositionally biased region" description="Acidic residues" evidence="1">
    <location>
        <begin position="240"/>
        <end position="254"/>
    </location>
</feature>
<evidence type="ECO:0000256" key="1">
    <source>
        <dbReference type="SAM" id="MobiDB-lite"/>
    </source>
</evidence>
<comment type="caution">
    <text evidence="2">The sequence shown here is derived from an EMBL/GenBank/DDBJ whole genome shotgun (WGS) entry which is preliminary data.</text>
</comment>
<dbReference type="AlphaFoldDB" id="A0A5B7EMS1"/>
<dbReference type="Proteomes" id="UP000324222">
    <property type="component" value="Unassembled WGS sequence"/>
</dbReference>
<name>A0A5B7EMS1_PORTR</name>
<dbReference type="EMBL" id="VSRR010003287">
    <property type="protein sequence ID" value="MPC35482.1"/>
    <property type="molecule type" value="Genomic_DNA"/>
</dbReference>
<evidence type="ECO:0000313" key="2">
    <source>
        <dbReference type="EMBL" id="MPC35482.1"/>
    </source>
</evidence>
<proteinExistence type="predicted"/>
<protein>
    <submittedName>
        <fullName evidence="2">Leucine-rich repeat and coiled-coil domain-containing protein</fullName>
    </submittedName>
</protein>
<feature type="compositionally biased region" description="Acidic residues" evidence="1">
    <location>
        <begin position="552"/>
        <end position="567"/>
    </location>
</feature>